<keyword evidence="3 5" id="KW-1133">Transmembrane helix</keyword>
<feature type="transmembrane region" description="Helical" evidence="5">
    <location>
        <begin position="21"/>
        <end position="45"/>
    </location>
</feature>
<dbReference type="AlphaFoldDB" id="A0A9D1S032"/>
<dbReference type="SUPFAM" id="SSF103473">
    <property type="entry name" value="MFS general substrate transporter"/>
    <property type="match status" value="1"/>
</dbReference>
<feature type="transmembrane region" description="Helical" evidence="5">
    <location>
        <begin position="147"/>
        <end position="166"/>
    </location>
</feature>
<dbReference type="EMBL" id="DXGD01000023">
    <property type="protein sequence ID" value="HIW98614.1"/>
    <property type="molecule type" value="Genomic_DNA"/>
</dbReference>
<dbReference type="InterPro" id="IPR011701">
    <property type="entry name" value="MFS"/>
</dbReference>
<gene>
    <name evidence="7" type="ORF">H9871_00555</name>
</gene>
<evidence type="ECO:0000256" key="1">
    <source>
        <dbReference type="ARBA" id="ARBA00004651"/>
    </source>
</evidence>
<dbReference type="PROSITE" id="PS50850">
    <property type="entry name" value="MFS"/>
    <property type="match status" value="1"/>
</dbReference>
<sequence length="417" mass="43186">MRKRQGGISVDKPHPKSPGALLPLATILLVAANLRPGITVVGPLIEQIGTDTGASSAMLGLLGALPVLAFGVVSPWVHRMALRLGIERSVLIALLVLGFGTVLRSVLPDTAALYGGTALLGGGIAVGNVLVPALVKRDFPQRVPLMTGLYSATMAGCAAVASGAAVPLSRWLGWELTIGLSAFLALLAAAAWLLRGPAVWRGSRGAEISAGQRKPAGETSPGDARATSLWSSAVAWQVTLFFGLQSSTFYLMVTWLPAMQVHYGVSPDVAGLTLASYQGFGIVASLSVGPLMQRAFDQRGIAVSMAVLMMFALGAMMIWPDLIPVWSLFAGFSSGATLSIALSLVALRARTHHQASQLSGMAQGVGYLLAALGPFFAGSLFDLTGSWKPVLGVALSFVVAQAVAGYLAGRRVFVGEG</sequence>
<feature type="transmembrane region" description="Helical" evidence="5">
    <location>
        <begin position="89"/>
        <end position="107"/>
    </location>
</feature>
<dbReference type="CDD" id="cd17339">
    <property type="entry name" value="MFS_NIMT_CynX_like"/>
    <property type="match status" value="1"/>
</dbReference>
<accession>A0A9D1S032</accession>
<name>A0A9D1S032_9MICC</name>
<feature type="transmembrane region" description="Helical" evidence="5">
    <location>
        <begin position="269"/>
        <end position="288"/>
    </location>
</feature>
<dbReference type="Proteomes" id="UP000824151">
    <property type="component" value="Unassembled WGS sequence"/>
</dbReference>
<proteinExistence type="predicted"/>
<feature type="transmembrane region" description="Helical" evidence="5">
    <location>
        <begin position="172"/>
        <end position="194"/>
    </location>
</feature>
<feature type="transmembrane region" description="Helical" evidence="5">
    <location>
        <begin position="57"/>
        <end position="77"/>
    </location>
</feature>
<feature type="transmembrane region" description="Helical" evidence="5">
    <location>
        <begin position="113"/>
        <end position="135"/>
    </location>
</feature>
<evidence type="ECO:0000256" key="3">
    <source>
        <dbReference type="ARBA" id="ARBA00022989"/>
    </source>
</evidence>
<dbReference type="InterPro" id="IPR036259">
    <property type="entry name" value="MFS_trans_sf"/>
</dbReference>
<feature type="transmembrane region" description="Helical" evidence="5">
    <location>
        <begin position="325"/>
        <end position="346"/>
    </location>
</feature>
<feature type="transmembrane region" description="Helical" evidence="5">
    <location>
        <begin position="234"/>
        <end position="257"/>
    </location>
</feature>
<reference evidence="7" key="1">
    <citation type="journal article" date="2021" name="PeerJ">
        <title>Extensive microbial diversity within the chicken gut microbiome revealed by metagenomics and culture.</title>
        <authorList>
            <person name="Gilroy R."/>
            <person name="Ravi A."/>
            <person name="Getino M."/>
            <person name="Pursley I."/>
            <person name="Horton D.L."/>
            <person name="Alikhan N.F."/>
            <person name="Baker D."/>
            <person name="Gharbi K."/>
            <person name="Hall N."/>
            <person name="Watson M."/>
            <person name="Adriaenssens E.M."/>
            <person name="Foster-Nyarko E."/>
            <person name="Jarju S."/>
            <person name="Secka A."/>
            <person name="Antonio M."/>
            <person name="Oren A."/>
            <person name="Chaudhuri R.R."/>
            <person name="La Ragione R."/>
            <person name="Hildebrand F."/>
            <person name="Pallen M.J."/>
        </authorList>
    </citation>
    <scope>NUCLEOTIDE SEQUENCE</scope>
    <source>
        <strain evidence="7">ChiHejej3B27-3195</strain>
    </source>
</reference>
<dbReference type="InterPro" id="IPR020846">
    <property type="entry name" value="MFS_dom"/>
</dbReference>
<reference evidence="7" key="2">
    <citation type="submission" date="2021-04" db="EMBL/GenBank/DDBJ databases">
        <authorList>
            <person name="Gilroy R."/>
        </authorList>
    </citation>
    <scope>NUCLEOTIDE SEQUENCE</scope>
    <source>
        <strain evidence="7">ChiHejej3B27-3195</strain>
    </source>
</reference>
<comment type="caution">
    <text evidence="7">The sequence shown here is derived from an EMBL/GenBank/DDBJ whole genome shotgun (WGS) entry which is preliminary data.</text>
</comment>
<evidence type="ECO:0000256" key="5">
    <source>
        <dbReference type="SAM" id="Phobius"/>
    </source>
</evidence>
<dbReference type="Pfam" id="PF07690">
    <property type="entry name" value="MFS_1"/>
    <property type="match status" value="1"/>
</dbReference>
<dbReference type="PANTHER" id="PTHR23523:SF2">
    <property type="entry name" value="2-NITROIMIDAZOLE TRANSPORTER"/>
    <property type="match status" value="1"/>
</dbReference>
<evidence type="ECO:0000256" key="2">
    <source>
        <dbReference type="ARBA" id="ARBA00022692"/>
    </source>
</evidence>
<dbReference type="InterPro" id="IPR052524">
    <property type="entry name" value="MFS_Cyanate_Porter"/>
</dbReference>
<protein>
    <submittedName>
        <fullName evidence="7">MFS transporter</fullName>
    </submittedName>
</protein>
<organism evidence="7 8">
    <name type="scientific">Candidatus Nesterenkonia stercoripullorum</name>
    <dbReference type="NCBI Taxonomy" id="2838701"/>
    <lineage>
        <taxon>Bacteria</taxon>
        <taxon>Bacillati</taxon>
        <taxon>Actinomycetota</taxon>
        <taxon>Actinomycetes</taxon>
        <taxon>Micrococcales</taxon>
        <taxon>Micrococcaceae</taxon>
        <taxon>Nesterenkonia</taxon>
    </lineage>
</organism>
<keyword evidence="4 5" id="KW-0472">Membrane</keyword>
<dbReference type="PANTHER" id="PTHR23523">
    <property type="match status" value="1"/>
</dbReference>
<evidence type="ECO:0000313" key="8">
    <source>
        <dbReference type="Proteomes" id="UP000824151"/>
    </source>
</evidence>
<dbReference type="GO" id="GO:0022857">
    <property type="term" value="F:transmembrane transporter activity"/>
    <property type="evidence" value="ECO:0007669"/>
    <property type="project" value="InterPro"/>
</dbReference>
<evidence type="ECO:0000259" key="6">
    <source>
        <dbReference type="PROSITE" id="PS50850"/>
    </source>
</evidence>
<evidence type="ECO:0000256" key="4">
    <source>
        <dbReference type="ARBA" id="ARBA00023136"/>
    </source>
</evidence>
<feature type="transmembrane region" description="Helical" evidence="5">
    <location>
        <begin position="389"/>
        <end position="409"/>
    </location>
</feature>
<comment type="subcellular location">
    <subcellularLocation>
        <location evidence="1">Cell membrane</location>
        <topology evidence="1">Multi-pass membrane protein</topology>
    </subcellularLocation>
</comment>
<keyword evidence="2 5" id="KW-0812">Transmembrane</keyword>
<feature type="domain" description="Major facilitator superfamily (MFS) profile" evidence="6">
    <location>
        <begin position="21"/>
        <end position="412"/>
    </location>
</feature>
<feature type="transmembrane region" description="Helical" evidence="5">
    <location>
        <begin position="300"/>
        <end position="319"/>
    </location>
</feature>
<feature type="transmembrane region" description="Helical" evidence="5">
    <location>
        <begin position="358"/>
        <end position="377"/>
    </location>
</feature>
<evidence type="ECO:0000313" key="7">
    <source>
        <dbReference type="EMBL" id="HIW98614.1"/>
    </source>
</evidence>
<dbReference type="GO" id="GO:0005886">
    <property type="term" value="C:plasma membrane"/>
    <property type="evidence" value="ECO:0007669"/>
    <property type="project" value="UniProtKB-SubCell"/>
</dbReference>
<dbReference type="Gene3D" id="1.20.1250.20">
    <property type="entry name" value="MFS general substrate transporter like domains"/>
    <property type="match status" value="1"/>
</dbReference>